<dbReference type="PATRIC" id="fig|1133569.4.peg.595"/>
<dbReference type="EMBL" id="AYYX01000017">
    <property type="protein sequence ID" value="KRM88919.1"/>
    <property type="molecule type" value="Genomic_DNA"/>
</dbReference>
<evidence type="ECO:0000313" key="5">
    <source>
        <dbReference type="EMBL" id="KRM88919.1"/>
    </source>
</evidence>
<comment type="caution">
    <text evidence="5">The sequence shown here is derived from an EMBL/GenBank/DDBJ whole genome shotgun (WGS) entry which is preliminary data.</text>
</comment>
<dbReference type="PROSITE" id="PS50043">
    <property type="entry name" value="HTH_LUXR_2"/>
    <property type="match status" value="1"/>
</dbReference>
<protein>
    <recommendedName>
        <fullName evidence="4">HTH luxR-type domain-containing protein</fullName>
    </recommendedName>
</protein>
<proteinExistence type="predicted"/>
<feature type="domain" description="HTH luxR-type" evidence="4">
    <location>
        <begin position="143"/>
        <end position="208"/>
    </location>
</feature>
<organism evidence="5 6">
    <name type="scientific">Liquorilactobacillus vini DSM 20605</name>
    <dbReference type="NCBI Taxonomy" id="1133569"/>
    <lineage>
        <taxon>Bacteria</taxon>
        <taxon>Bacillati</taxon>
        <taxon>Bacillota</taxon>
        <taxon>Bacilli</taxon>
        <taxon>Lactobacillales</taxon>
        <taxon>Lactobacillaceae</taxon>
        <taxon>Liquorilactobacillus</taxon>
    </lineage>
</organism>
<sequence length="219" mass="25119">MINILILTKQKLIGESFKLVLSTHQELKITLADQYNWQLAIKDQDIIILDIGLSEPECLKCIYDTMKASVKVMMMQLAGDRCVLYTFTKVNCLGFLLQSRQVSLNNLYREILSVYQDGIDQTDTKAVDLFSTVLAKEKNKLAAEKAVEKLSKTEWRVIHNIKLGLSNKEIAQELFLSEGTVRNYLSNILSKLELRDRTQLAIWALQIGDFQYRLIKSKV</sequence>
<dbReference type="InterPro" id="IPR039420">
    <property type="entry name" value="WalR-like"/>
</dbReference>
<dbReference type="Gene3D" id="3.40.50.2300">
    <property type="match status" value="1"/>
</dbReference>
<dbReference type="PROSITE" id="PS00622">
    <property type="entry name" value="HTH_LUXR_1"/>
    <property type="match status" value="1"/>
</dbReference>
<dbReference type="SUPFAM" id="SSF46894">
    <property type="entry name" value="C-terminal effector domain of the bipartite response regulators"/>
    <property type="match status" value="1"/>
</dbReference>
<dbReference type="STRING" id="1133569.FD21_GL000557"/>
<evidence type="ECO:0000256" key="2">
    <source>
        <dbReference type="ARBA" id="ARBA00023125"/>
    </source>
</evidence>
<name>A0A0R2CBE4_9LACO</name>
<dbReference type="InterPro" id="IPR016032">
    <property type="entry name" value="Sig_transdc_resp-reg_C-effctor"/>
</dbReference>
<evidence type="ECO:0000256" key="3">
    <source>
        <dbReference type="ARBA" id="ARBA00023163"/>
    </source>
</evidence>
<reference evidence="5 6" key="1">
    <citation type="journal article" date="2015" name="Genome Announc.">
        <title>Expanding the biotechnology potential of lactobacilli through comparative genomics of 213 strains and associated genera.</title>
        <authorList>
            <person name="Sun Z."/>
            <person name="Harris H.M."/>
            <person name="McCann A."/>
            <person name="Guo C."/>
            <person name="Argimon S."/>
            <person name="Zhang W."/>
            <person name="Yang X."/>
            <person name="Jeffery I.B."/>
            <person name="Cooney J.C."/>
            <person name="Kagawa T.F."/>
            <person name="Liu W."/>
            <person name="Song Y."/>
            <person name="Salvetti E."/>
            <person name="Wrobel A."/>
            <person name="Rasinkangas P."/>
            <person name="Parkhill J."/>
            <person name="Rea M.C."/>
            <person name="O'Sullivan O."/>
            <person name="Ritari J."/>
            <person name="Douillard F.P."/>
            <person name="Paul Ross R."/>
            <person name="Yang R."/>
            <person name="Briner A.E."/>
            <person name="Felis G.E."/>
            <person name="de Vos W.M."/>
            <person name="Barrangou R."/>
            <person name="Klaenhammer T.R."/>
            <person name="Caufield P.W."/>
            <person name="Cui Y."/>
            <person name="Zhang H."/>
            <person name="O'Toole P.W."/>
        </authorList>
    </citation>
    <scope>NUCLEOTIDE SEQUENCE [LARGE SCALE GENOMIC DNA]</scope>
    <source>
        <strain evidence="5 6">DSM 20605</strain>
    </source>
</reference>
<dbReference type="SMART" id="SM00421">
    <property type="entry name" value="HTH_LUXR"/>
    <property type="match status" value="1"/>
</dbReference>
<keyword evidence="2" id="KW-0238">DNA-binding</keyword>
<dbReference type="Pfam" id="PF00196">
    <property type="entry name" value="GerE"/>
    <property type="match status" value="1"/>
</dbReference>
<dbReference type="PANTHER" id="PTHR43214">
    <property type="entry name" value="TWO-COMPONENT RESPONSE REGULATOR"/>
    <property type="match status" value="1"/>
</dbReference>
<evidence type="ECO:0000259" key="4">
    <source>
        <dbReference type="PROSITE" id="PS50043"/>
    </source>
</evidence>
<dbReference type="Proteomes" id="UP000051576">
    <property type="component" value="Unassembled WGS sequence"/>
</dbReference>
<evidence type="ECO:0000313" key="6">
    <source>
        <dbReference type="Proteomes" id="UP000051576"/>
    </source>
</evidence>
<accession>A0A0R2CBE4</accession>
<dbReference type="InterPro" id="IPR000792">
    <property type="entry name" value="Tscrpt_reg_LuxR_C"/>
</dbReference>
<keyword evidence="3" id="KW-0804">Transcription</keyword>
<keyword evidence="6" id="KW-1185">Reference proteome</keyword>
<evidence type="ECO:0000256" key="1">
    <source>
        <dbReference type="ARBA" id="ARBA00023015"/>
    </source>
</evidence>
<dbReference type="GO" id="GO:0003677">
    <property type="term" value="F:DNA binding"/>
    <property type="evidence" value="ECO:0007669"/>
    <property type="project" value="UniProtKB-KW"/>
</dbReference>
<dbReference type="AlphaFoldDB" id="A0A0R2CBE4"/>
<dbReference type="CDD" id="cd06170">
    <property type="entry name" value="LuxR_C_like"/>
    <property type="match status" value="1"/>
</dbReference>
<dbReference type="PRINTS" id="PR00038">
    <property type="entry name" value="HTHLUXR"/>
</dbReference>
<dbReference type="GO" id="GO:0006355">
    <property type="term" value="P:regulation of DNA-templated transcription"/>
    <property type="evidence" value="ECO:0007669"/>
    <property type="project" value="InterPro"/>
</dbReference>
<keyword evidence="1" id="KW-0805">Transcription regulation</keyword>
<dbReference type="PANTHER" id="PTHR43214:SF43">
    <property type="entry name" value="TWO-COMPONENT RESPONSE REGULATOR"/>
    <property type="match status" value="1"/>
</dbReference>
<dbReference type="RefSeq" id="WP_051006304.1">
    <property type="nucleotide sequence ID" value="NZ_AYYX01000017.1"/>
</dbReference>
<gene>
    <name evidence="5" type="ORF">FD21_GL000557</name>
</gene>